<dbReference type="Pfam" id="PF02817">
    <property type="entry name" value="E3_binding"/>
    <property type="match status" value="1"/>
</dbReference>
<comment type="subunit">
    <text evidence="2">Forms a 24-polypeptide structural core with octahedral symmetry.</text>
</comment>
<proteinExistence type="inferred from homology"/>
<evidence type="ECO:0000256" key="6">
    <source>
        <dbReference type="ARBA" id="ARBA00025211"/>
    </source>
</evidence>
<dbReference type="InterPro" id="IPR006257">
    <property type="entry name" value="LAT1"/>
</dbReference>
<dbReference type="InterPro" id="IPR000089">
    <property type="entry name" value="Biotin_lipoyl"/>
</dbReference>
<comment type="cofactor">
    <cofactor evidence="8">
        <name>(R)-lipoate</name>
        <dbReference type="ChEBI" id="CHEBI:83088"/>
    </cofactor>
    <text evidence="8">Binds 1 lipoyl cofactor covalently.</text>
</comment>
<keyword evidence="5 8" id="KW-0012">Acyltransferase</keyword>
<protein>
    <recommendedName>
        <fullName evidence="8">Acetyltransferase component of pyruvate dehydrogenase complex</fullName>
        <ecNumber evidence="8">2.3.1.12</ecNumber>
    </recommendedName>
</protein>
<dbReference type="InterPro" id="IPR003016">
    <property type="entry name" value="2-oxoA_DH_lipoyl-BS"/>
</dbReference>
<keyword evidence="3 8" id="KW-0808">Transferase</keyword>
<dbReference type="InterPro" id="IPR004167">
    <property type="entry name" value="PSBD"/>
</dbReference>
<dbReference type="OrthoDB" id="9805770at2"/>
<organism evidence="11 12">
    <name type="scientific">Magnetovibrio blakemorei</name>
    <dbReference type="NCBI Taxonomy" id="28181"/>
    <lineage>
        <taxon>Bacteria</taxon>
        <taxon>Pseudomonadati</taxon>
        <taxon>Pseudomonadota</taxon>
        <taxon>Alphaproteobacteria</taxon>
        <taxon>Rhodospirillales</taxon>
        <taxon>Magnetovibrionaceae</taxon>
        <taxon>Magnetovibrio</taxon>
    </lineage>
</organism>
<dbReference type="FunFam" id="2.40.50.100:FF:000010">
    <property type="entry name" value="Acetyltransferase component of pyruvate dehydrogenase complex"/>
    <property type="match status" value="1"/>
</dbReference>
<keyword evidence="11" id="KW-0670">Pyruvate</keyword>
<sequence length="425" mass="43482">MPIEILMPALSPTMTEGNLAKWTVAEGDKVAAGDVLCEIETDKATMEVEAVDEGVIGKILVPGGTEAVAVNAPIALLLEEGEDASALEGFSPSAAAPAAAAPAAAPAPAQAPAASVAPAPVAQAPAGTRVFASPLARRIAADKGLDMAQVAGSGPHGRIVKRDVDQAKPGAKSAPAAASTPATSPAISVNDPVFANMPEFEAVPNSNMRKIIAKRLTASARDIPHFNLTVDVEIDKLLAIRKDINGREGSPYKISVNDFIVKACAVALVHVPDCNVAFTDDAILHFKKVDIAIAVAIDGGLITPIVKDAASKGLAALSNEVKVLAGKARDGKLAPEEFQGGTFTVSNLGMFGVKAFNSIINPPQGGILSVGAGEQRAVVKNGELAIATVVTLTLAVDHRCIDGATGAAFIKELKSLIEDPITMMV</sequence>
<feature type="domain" description="Peripheral subunit-binding (PSBD)" evidence="10">
    <location>
        <begin position="131"/>
        <end position="168"/>
    </location>
</feature>
<dbReference type="FunFam" id="3.30.559.10:FF:000003">
    <property type="entry name" value="Acetyltransferase component of pyruvate dehydrogenase complex"/>
    <property type="match status" value="1"/>
</dbReference>
<dbReference type="Gene3D" id="2.40.50.100">
    <property type="match status" value="1"/>
</dbReference>
<dbReference type="PROSITE" id="PS50968">
    <property type="entry name" value="BIOTINYL_LIPOYL"/>
    <property type="match status" value="1"/>
</dbReference>
<keyword evidence="4 8" id="KW-0450">Lipoyl</keyword>
<dbReference type="InterPro" id="IPR011053">
    <property type="entry name" value="Single_hybrid_motif"/>
</dbReference>
<evidence type="ECO:0000256" key="1">
    <source>
        <dbReference type="ARBA" id="ARBA00007317"/>
    </source>
</evidence>
<dbReference type="Gene3D" id="3.30.559.10">
    <property type="entry name" value="Chloramphenicol acetyltransferase-like domain"/>
    <property type="match status" value="1"/>
</dbReference>
<dbReference type="InterPro" id="IPR001078">
    <property type="entry name" value="2-oxoacid_DH_actylTfrase"/>
</dbReference>
<evidence type="ECO:0000259" key="9">
    <source>
        <dbReference type="PROSITE" id="PS50968"/>
    </source>
</evidence>
<dbReference type="CDD" id="cd06849">
    <property type="entry name" value="lipoyl_domain"/>
    <property type="match status" value="1"/>
</dbReference>
<keyword evidence="12" id="KW-1185">Reference proteome</keyword>
<gene>
    <name evidence="11" type="ORF">BEN30_03015</name>
</gene>
<name>A0A1E5QCI4_9PROT</name>
<dbReference type="EC" id="2.3.1.12" evidence="8"/>
<dbReference type="PROSITE" id="PS51826">
    <property type="entry name" value="PSBD"/>
    <property type="match status" value="1"/>
</dbReference>
<dbReference type="Pfam" id="PF00198">
    <property type="entry name" value="2-oxoacid_dh"/>
    <property type="match status" value="1"/>
</dbReference>
<dbReference type="GO" id="GO:0004742">
    <property type="term" value="F:dihydrolipoyllysine-residue acetyltransferase activity"/>
    <property type="evidence" value="ECO:0007669"/>
    <property type="project" value="UniProtKB-UniRule"/>
</dbReference>
<dbReference type="Gene3D" id="4.10.320.10">
    <property type="entry name" value="E3-binding domain"/>
    <property type="match status" value="1"/>
</dbReference>
<dbReference type="RefSeq" id="WP_069956547.1">
    <property type="nucleotide sequence ID" value="NZ_MCGG01000007.1"/>
</dbReference>
<dbReference type="AlphaFoldDB" id="A0A1E5QCI4"/>
<dbReference type="PROSITE" id="PS00189">
    <property type="entry name" value="LIPOYL"/>
    <property type="match status" value="1"/>
</dbReference>
<comment type="similarity">
    <text evidence="1 8">Belongs to the 2-oxoacid dehydrogenase family.</text>
</comment>
<dbReference type="Proteomes" id="UP000095347">
    <property type="component" value="Unassembled WGS sequence"/>
</dbReference>
<dbReference type="GO" id="GO:0006086">
    <property type="term" value="P:pyruvate decarboxylation to acetyl-CoA"/>
    <property type="evidence" value="ECO:0007669"/>
    <property type="project" value="InterPro"/>
</dbReference>
<reference evidence="12" key="1">
    <citation type="submission" date="2016-07" db="EMBL/GenBank/DDBJ databases">
        <authorList>
            <person name="Florea S."/>
            <person name="Webb J.S."/>
            <person name="Jaromczyk J."/>
            <person name="Schardl C.L."/>
        </authorList>
    </citation>
    <scope>NUCLEOTIDE SEQUENCE [LARGE SCALE GENOMIC DNA]</scope>
    <source>
        <strain evidence="12">MV-1</strain>
    </source>
</reference>
<dbReference type="STRING" id="28181.BEN30_03015"/>
<accession>A0A1E5QCI4</accession>
<feature type="domain" description="Lipoyl-binding" evidence="9">
    <location>
        <begin position="2"/>
        <end position="78"/>
    </location>
</feature>
<evidence type="ECO:0000256" key="8">
    <source>
        <dbReference type="RuleBase" id="RU361137"/>
    </source>
</evidence>
<dbReference type="EMBL" id="MCGG01000007">
    <property type="protein sequence ID" value="OEJ69395.1"/>
    <property type="molecule type" value="Genomic_DNA"/>
</dbReference>
<dbReference type="SUPFAM" id="SSF47005">
    <property type="entry name" value="Peripheral subunit-binding domain of 2-oxo acid dehydrogenase complex"/>
    <property type="match status" value="1"/>
</dbReference>
<evidence type="ECO:0000256" key="4">
    <source>
        <dbReference type="ARBA" id="ARBA00022823"/>
    </source>
</evidence>
<dbReference type="SUPFAM" id="SSF52777">
    <property type="entry name" value="CoA-dependent acyltransferases"/>
    <property type="match status" value="1"/>
</dbReference>
<dbReference type="GO" id="GO:0045254">
    <property type="term" value="C:pyruvate dehydrogenase complex"/>
    <property type="evidence" value="ECO:0007669"/>
    <property type="project" value="UniProtKB-UniRule"/>
</dbReference>
<dbReference type="InterPro" id="IPR045257">
    <property type="entry name" value="E2/Pdx1"/>
</dbReference>
<evidence type="ECO:0000256" key="5">
    <source>
        <dbReference type="ARBA" id="ARBA00023315"/>
    </source>
</evidence>
<dbReference type="PANTHER" id="PTHR23151">
    <property type="entry name" value="DIHYDROLIPOAMIDE ACETYL/SUCCINYL-TRANSFERASE-RELATED"/>
    <property type="match status" value="1"/>
</dbReference>
<dbReference type="SUPFAM" id="SSF51230">
    <property type="entry name" value="Single hybrid motif"/>
    <property type="match status" value="1"/>
</dbReference>
<evidence type="ECO:0000313" key="12">
    <source>
        <dbReference type="Proteomes" id="UP000095347"/>
    </source>
</evidence>
<dbReference type="InterPro" id="IPR023213">
    <property type="entry name" value="CAT-like_dom_sf"/>
</dbReference>
<dbReference type="Pfam" id="PF00364">
    <property type="entry name" value="Biotin_lipoyl"/>
    <property type="match status" value="1"/>
</dbReference>
<evidence type="ECO:0000256" key="3">
    <source>
        <dbReference type="ARBA" id="ARBA00022679"/>
    </source>
</evidence>
<dbReference type="InterPro" id="IPR036625">
    <property type="entry name" value="E3-bd_dom_sf"/>
</dbReference>
<evidence type="ECO:0000259" key="10">
    <source>
        <dbReference type="PROSITE" id="PS51826"/>
    </source>
</evidence>
<evidence type="ECO:0000256" key="2">
    <source>
        <dbReference type="ARBA" id="ARBA00011484"/>
    </source>
</evidence>
<comment type="caution">
    <text evidence="11">The sequence shown here is derived from an EMBL/GenBank/DDBJ whole genome shotgun (WGS) entry which is preliminary data.</text>
</comment>
<evidence type="ECO:0000313" key="11">
    <source>
        <dbReference type="EMBL" id="OEJ69395.1"/>
    </source>
</evidence>
<comment type="function">
    <text evidence="6">The pyruvate dehydrogenase complex catalyzes the overall conversion of pyruvate to acetyl-CoA and CO(2). It contains multiple copies of three enzymatic components: pyruvate dehydrogenase (E1), dihydrolipoamide acetyltransferase (E2) and lipoamide dehydrogenase (E3).</text>
</comment>
<dbReference type="NCBIfam" id="TIGR01349">
    <property type="entry name" value="PDHac_trf_mito"/>
    <property type="match status" value="1"/>
</dbReference>
<comment type="catalytic activity">
    <reaction evidence="7 8">
        <text>N(6)-[(R)-dihydrolipoyl]-L-lysyl-[protein] + acetyl-CoA = N(6)-[(R)-S(8)-acetyldihydrolipoyl]-L-lysyl-[protein] + CoA</text>
        <dbReference type="Rhea" id="RHEA:17017"/>
        <dbReference type="Rhea" id="RHEA-COMP:10475"/>
        <dbReference type="Rhea" id="RHEA-COMP:10478"/>
        <dbReference type="ChEBI" id="CHEBI:57287"/>
        <dbReference type="ChEBI" id="CHEBI:57288"/>
        <dbReference type="ChEBI" id="CHEBI:83100"/>
        <dbReference type="ChEBI" id="CHEBI:83111"/>
        <dbReference type="EC" id="2.3.1.12"/>
    </reaction>
</comment>
<evidence type="ECO:0000256" key="7">
    <source>
        <dbReference type="ARBA" id="ARBA00048370"/>
    </source>
</evidence>
<dbReference type="PANTHER" id="PTHR23151:SF90">
    <property type="entry name" value="DIHYDROLIPOYLLYSINE-RESIDUE ACETYLTRANSFERASE COMPONENT OF PYRUVATE DEHYDROGENASE COMPLEX, MITOCHONDRIAL-RELATED"/>
    <property type="match status" value="1"/>
</dbReference>